<dbReference type="SUPFAM" id="SSF47699">
    <property type="entry name" value="Bifunctional inhibitor/lipid-transfer protein/seed storage 2S albumin"/>
    <property type="match status" value="1"/>
</dbReference>
<protein>
    <recommendedName>
        <fullName evidence="4">Non-specific lipid-transfer protein</fullName>
    </recommendedName>
</protein>
<dbReference type="PRINTS" id="PR00382">
    <property type="entry name" value="LIPIDTRNSFER"/>
</dbReference>
<dbReference type="EMBL" id="JAVIJP010000099">
    <property type="protein sequence ID" value="KAL3615782.1"/>
    <property type="molecule type" value="Genomic_DNA"/>
</dbReference>
<keyword evidence="5" id="KW-0732">Signal</keyword>
<dbReference type="PANTHER" id="PTHR33076">
    <property type="entry name" value="NON-SPECIFIC LIPID-TRANSFER PROTEIN 2-RELATED"/>
    <property type="match status" value="1"/>
</dbReference>
<sequence>MAALVKSICVALIAAVLVAAIVPPADAALSCGSVISYLGPCLPYVTNRGALGSCCGGVKGLYGAARTTADRQAVCGCLKSLAGSYGRGINLSKAAGLPKTCGVNVPYKISPSTDCSRVR</sequence>
<evidence type="ECO:0000256" key="3">
    <source>
        <dbReference type="ARBA" id="ARBA00023121"/>
    </source>
</evidence>
<evidence type="ECO:0000259" key="6">
    <source>
        <dbReference type="SMART" id="SM00499"/>
    </source>
</evidence>
<evidence type="ECO:0000313" key="7">
    <source>
        <dbReference type="EMBL" id="KAL3615782.1"/>
    </source>
</evidence>
<keyword evidence="2 4" id="KW-0813">Transport</keyword>
<dbReference type="GO" id="GO:0008289">
    <property type="term" value="F:lipid binding"/>
    <property type="evidence" value="ECO:0007669"/>
    <property type="project" value="UniProtKB-KW"/>
</dbReference>
<reference evidence="8" key="1">
    <citation type="journal article" date="2024" name="IScience">
        <title>Strigolactones Initiate the Formation of Haustorium-like Structures in Castilleja.</title>
        <authorList>
            <person name="Buerger M."/>
            <person name="Peterson D."/>
            <person name="Chory J."/>
        </authorList>
    </citation>
    <scope>NUCLEOTIDE SEQUENCE [LARGE SCALE GENOMIC DNA]</scope>
</reference>
<dbReference type="CDD" id="cd01960">
    <property type="entry name" value="nsLTP1"/>
    <property type="match status" value="1"/>
</dbReference>
<keyword evidence="8" id="KW-1185">Reference proteome</keyword>
<keyword evidence="3 4" id="KW-0446">Lipid-binding</keyword>
<dbReference type="SMART" id="SM00499">
    <property type="entry name" value="AAI"/>
    <property type="match status" value="1"/>
</dbReference>
<dbReference type="Proteomes" id="UP001632038">
    <property type="component" value="Unassembled WGS sequence"/>
</dbReference>
<evidence type="ECO:0000256" key="1">
    <source>
        <dbReference type="ARBA" id="ARBA00009748"/>
    </source>
</evidence>
<dbReference type="Gene3D" id="1.10.110.10">
    <property type="entry name" value="Plant lipid-transfer and hydrophobic proteins"/>
    <property type="match status" value="1"/>
</dbReference>
<comment type="caution">
    <text evidence="7">The sequence shown here is derived from an EMBL/GenBank/DDBJ whole genome shotgun (WGS) entry which is preliminary data.</text>
</comment>
<dbReference type="InterPro" id="IPR036312">
    <property type="entry name" value="Bifun_inhib/LTP/seed_sf"/>
</dbReference>
<comment type="similarity">
    <text evidence="1 4">Belongs to the plant LTP family.</text>
</comment>
<feature type="signal peptide" evidence="5">
    <location>
        <begin position="1"/>
        <end position="27"/>
    </location>
</feature>
<accession>A0ABD3BG49</accession>
<dbReference type="PROSITE" id="PS00597">
    <property type="entry name" value="PLANT_LTP"/>
    <property type="match status" value="1"/>
</dbReference>
<feature type="domain" description="Bifunctional inhibitor/plant lipid transfer protein/seed storage helical" evidence="6">
    <location>
        <begin position="31"/>
        <end position="115"/>
    </location>
</feature>
<dbReference type="InterPro" id="IPR016140">
    <property type="entry name" value="Bifunc_inhib/LTP/seed_store"/>
</dbReference>
<comment type="function">
    <text evidence="4">Plant non-specific lipid-transfer proteins transfer phospholipids as well as galactolipids across membranes. May play a role in wax or cutin deposition in the cell walls of expanding epidermal cells and certain secretory tissues.</text>
</comment>
<evidence type="ECO:0000256" key="2">
    <source>
        <dbReference type="ARBA" id="ARBA00022448"/>
    </source>
</evidence>
<dbReference type="Pfam" id="PF00234">
    <property type="entry name" value="Tryp_alpha_amyl"/>
    <property type="match status" value="1"/>
</dbReference>
<organism evidence="7 8">
    <name type="scientific">Castilleja foliolosa</name>
    <dbReference type="NCBI Taxonomy" id="1961234"/>
    <lineage>
        <taxon>Eukaryota</taxon>
        <taxon>Viridiplantae</taxon>
        <taxon>Streptophyta</taxon>
        <taxon>Embryophyta</taxon>
        <taxon>Tracheophyta</taxon>
        <taxon>Spermatophyta</taxon>
        <taxon>Magnoliopsida</taxon>
        <taxon>eudicotyledons</taxon>
        <taxon>Gunneridae</taxon>
        <taxon>Pentapetalae</taxon>
        <taxon>asterids</taxon>
        <taxon>lamiids</taxon>
        <taxon>Lamiales</taxon>
        <taxon>Orobanchaceae</taxon>
        <taxon>Pedicularideae</taxon>
        <taxon>Castillejinae</taxon>
        <taxon>Castilleja</taxon>
    </lineage>
</organism>
<evidence type="ECO:0000256" key="5">
    <source>
        <dbReference type="SAM" id="SignalP"/>
    </source>
</evidence>
<evidence type="ECO:0000256" key="4">
    <source>
        <dbReference type="RuleBase" id="RU000628"/>
    </source>
</evidence>
<gene>
    <name evidence="7" type="primary">LTP2_2</name>
    <name evidence="7" type="ORF">CASFOL_040076</name>
</gene>
<evidence type="ECO:0000313" key="8">
    <source>
        <dbReference type="Proteomes" id="UP001632038"/>
    </source>
</evidence>
<feature type="chain" id="PRO_5044772961" description="Non-specific lipid-transfer protein" evidence="5">
    <location>
        <begin position="28"/>
        <end position="119"/>
    </location>
</feature>
<name>A0ABD3BG49_9LAMI</name>
<dbReference type="AlphaFoldDB" id="A0ABD3BG49"/>
<dbReference type="InterPro" id="IPR000528">
    <property type="entry name" value="Plant_nsLTP"/>
</dbReference>
<proteinExistence type="inferred from homology"/>